<evidence type="ECO:0000313" key="2">
    <source>
        <dbReference type="EMBL" id="TWT41338.1"/>
    </source>
</evidence>
<dbReference type="EMBL" id="SJPH01000009">
    <property type="protein sequence ID" value="TWT41338.1"/>
    <property type="molecule type" value="Genomic_DNA"/>
</dbReference>
<evidence type="ECO:0000313" key="3">
    <source>
        <dbReference type="Proteomes" id="UP000318995"/>
    </source>
</evidence>
<keyword evidence="3" id="KW-1185">Reference proteome</keyword>
<proteinExistence type="predicted"/>
<protein>
    <submittedName>
        <fullName evidence="2">Uncharacterized protein</fullName>
    </submittedName>
</protein>
<name>A0A5C5VRW7_9BACT</name>
<sequence length="224" mass="26685">MDETIRILRCHIAGRWSADEMARSFAHMRDLYNLRLLLEISAEDERDLEDFYFHYRDMVPWRRRKSKRYPPLPLLFPFAYSPFQSLPLDPAELNRLTGFVLPGEVLEVRRVSYASPGLKDFAGFGEIIGHVKDFLIYLLEFRERRRQLNSENEERELRNDALRIDNARRFVRLRNESVRADAEERRLIQWVDERQQTFIDLVDQQKVSGVEVVDEEPKNDREGG</sequence>
<accession>A0A5C5VRW7</accession>
<dbReference type="AlphaFoldDB" id="A0A5C5VRW7"/>
<evidence type="ECO:0000256" key="1">
    <source>
        <dbReference type="SAM" id="Coils"/>
    </source>
</evidence>
<gene>
    <name evidence="2" type="ORF">Pla111_30520</name>
</gene>
<keyword evidence="1" id="KW-0175">Coiled coil</keyword>
<dbReference type="RefSeq" id="WP_146575261.1">
    <property type="nucleotide sequence ID" value="NZ_SJPH01000009.1"/>
</dbReference>
<dbReference type="OrthoDB" id="9810234at2"/>
<dbReference type="Proteomes" id="UP000318995">
    <property type="component" value="Unassembled WGS sequence"/>
</dbReference>
<reference evidence="2 3" key="1">
    <citation type="submission" date="2019-02" db="EMBL/GenBank/DDBJ databases">
        <title>Deep-cultivation of Planctomycetes and their phenomic and genomic characterization uncovers novel biology.</title>
        <authorList>
            <person name="Wiegand S."/>
            <person name="Jogler M."/>
            <person name="Boedeker C."/>
            <person name="Pinto D."/>
            <person name="Vollmers J."/>
            <person name="Rivas-Marin E."/>
            <person name="Kohn T."/>
            <person name="Peeters S.H."/>
            <person name="Heuer A."/>
            <person name="Rast P."/>
            <person name="Oberbeckmann S."/>
            <person name="Bunk B."/>
            <person name="Jeske O."/>
            <person name="Meyerdierks A."/>
            <person name="Storesund J.E."/>
            <person name="Kallscheuer N."/>
            <person name="Luecker S."/>
            <person name="Lage O.M."/>
            <person name="Pohl T."/>
            <person name="Merkel B.J."/>
            <person name="Hornburger P."/>
            <person name="Mueller R.-W."/>
            <person name="Bruemmer F."/>
            <person name="Labrenz M."/>
            <person name="Spormann A.M."/>
            <person name="Op Den Camp H."/>
            <person name="Overmann J."/>
            <person name="Amann R."/>
            <person name="Jetten M.S.M."/>
            <person name="Mascher T."/>
            <person name="Medema M.H."/>
            <person name="Devos D.P."/>
            <person name="Kaster A.-K."/>
            <person name="Ovreas L."/>
            <person name="Rohde M."/>
            <person name="Galperin M.Y."/>
            <person name="Jogler C."/>
        </authorList>
    </citation>
    <scope>NUCLEOTIDE SEQUENCE [LARGE SCALE GENOMIC DNA]</scope>
    <source>
        <strain evidence="2 3">Pla111</strain>
    </source>
</reference>
<organism evidence="2 3">
    <name type="scientific">Botrimarina hoheduenensis</name>
    <dbReference type="NCBI Taxonomy" id="2528000"/>
    <lineage>
        <taxon>Bacteria</taxon>
        <taxon>Pseudomonadati</taxon>
        <taxon>Planctomycetota</taxon>
        <taxon>Planctomycetia</taxon>
        <taxon>Pirellulales</taxon>
        <taxon>Lacipirellulaceae</taxon>
        <taxon>Botrimarina</taxon>
    </lineage>
</organism>
<feature type="coiled-coil region" evidence="1">
    <location>
        <begin position="138"/>
        <end position="165"/>
    </location>
</feature>
<comment type="caution">
    <text evidence="2">The sequence shown here is derived from an EMBL/GenBank/DDBJ whole genome shotgun (WGS) entry which is preliminary data.</text>
</comment>